<sequence>MSNLDISMLSLTKNTYFYRAKDHDINHVEILDCASRNCQEGKEFLINTVKENIEINEKSYLYSLRIFPSERTVYFINSQDKEVKFSDIIHAYIILIERDDFLAVLSKSCSSII</sequence>
<name>A0A2U0SLB3_9PAST</name>
<dbReference type="Proteomes" id="UP000245909">
    <property type="component" value="Unassembled WGS sequence"/>
</dbReference>
<reference evidence="1 2" key="1">
    <citation type="submission" date="2018-05" db="EMBL/GenBank/DDBJ databases">
        <title>Genomic Encyclopedia of Type Strains, Phase IV (KMG-IV): sequencing the most valuable type-strain genomes for metagenomic binning, comparative biology and taxonomic classification.</title>
        <authorList>
            <person name="Goeker M."/>
        </authorList>
    </citation>
    <scope>NUCLEOTIDE SEQUENCE [LARGE SCALE GENOMIC DNA]</scope>
    <source>
        <strain evidence="1 2">DSM 22999</strain>
    </source>
</reference>
<keyword evidence="2" id="KW-1185">Reference proteome</keyword>
<dbReference type="RefSeq" id="WP_133241339.1">
    <property type="nucleotide sequence ID" value="NZ_QENU01000015.1"/>
</dbReference>
<organism evidence="1 2">
    <name type="scientific">Alitibacter langaaensis DSM 22999</name>
    <dbReference type="NCBI Taxonomy" id="1122935"/>
    <lineage>
        <taxon>Bacteria</taxon>
        <taxon>Pseudomonadati</taxon>
        <taxon>Pseudomonadota</taxon>
        <taxon>Gammaproteobacteria</taxon>
        <taxon>Pasteurellales</taxon>
        <taxon>Pasteurellaceae</taxon>
        <taxon>Alitibacter</taxon>
    </lineage>
</organism>
<protein>
    <submittedName>
        <fullName evidence="1">Uncharacterized protein</fullName>
    </submittedName>
</protein>
<proteinExistence type="predicted"/>
<evidence type="ECO:0000313" key="1">
    <source>
        <dbReference type="EMBL" id="PVX32129.1"/>
    </source>
</evidence>
<gene>
    <name evidence="1" type="ORF">C8D76_11532</name>
</gene>
<dbReference type="EMBL" id="QENU01000015">
    <property type="protein sequence ID" value="PVX32129.1"/>
    <property type="molecule type" value="Genomic_DNA"/>
</dbReference>
<dbReference type="OrthoDB" id="5194627at2"/>
<comment type="caution">
    <text evidence="1">The sequence shown here is derived from an EMBL/GenBank/DDBJ whole genome shotgun (WGS) entry which is preliminary data.</text>
</comment>
<accession>A0A2U0SLB3</accession>
<evidence type="ECO:0000313" key="2">
    <source>
        <dbReference type="Proteomes" id="UP000245909"/>
    </source>
</evidence>
<dbReference type="AlphaFoldDB" id="A0A2U0SLB3"/>